<keyword evidence="6" id="KW-1185">Reference proteome</keyword>
<dbReference type="AlphaFoldDB" id="A0A1B9H0Y5"/>
<dbReference type="Pfam" id="PF00710">
    <property type="entry name" value="Asparaginase"/>
    <property type="match status" value="1"/>
</dbReference>
<dbReference type="PANTHER" id="PTHR11707">
    <property type="entry name" value="L-ASPARAGINASE"/>
    <property type="match status" value="1"/>
</dbReference>
<evidence type="ECO:0000256" key="2">
    <source>
        <dbReference type="SAM" id="MobiDB-lite"/>
    </source>
</evidence>
<dbReference type="Proteomes" id="UP000092666">
    <property type="component" value="Unassembled WGS sequence"/>
</dbReference>
<dbReference type="EMBL" id="KI669494">
    <property type="protein sequence ID" value="OCF36943.1"/>
    <property type="molecule type" value="Genomic_DNA"/>
</dbReference>
<dbReference type="InterPro" id="IPR027474">
    <property type="entry name" value="L-asparaginase_N"/>
</dbReference>
<organism evidence="5 6">
    <name type="scientific">Kwoniella heveanensis BCC8398</name>
    <dbReference type="NCBI Taxonomy" id="1296120"/>
    <lineage>
        <taxon>Eukaryota</taxon>
        <taxon>Fungi</taxon>
        <taxon>Dikarya</taxon>
        <taxon>Basidiomycota</taxon>
        <taxon>Agaricomycotina</taxon>
        <taxon>Tremellomycetes</taxon>
        <taxon>Tremellales</taxon>
        <taxon>Cryptococcaceae</taxon>
        <taxon>Kwoniella</taxon>
    </lineage>
</organism>
<evidence type="ECO:0000259" key="3">
    <source>
        <dbReference type="Pfam" id="PF00710"/>
    </source>
</evidence>
<dbReference type="Gene3D" id="3.40.50.40">
    <property type="match status" value="1"/>
</dbReference>
<dbReference type="InterPro" id="IPR037152">
    <property type="entry name" value="L-asparaginase_N_sf"/>
</dbReference>
<feature type="compositionally biased region" description="Basic and acidic residues" evidence="2">
    <location>
        <begin position="326"/>
        <end position="367"/>
    </location>
</feature>
<feature type="region of interest" description="Disordered" evidence="2">
    <location>
        <begin position="325"/>
        <end position="367"/>
    </location>
</feature>
<dbReference type="STRING" id="1296120.A0A1B9H0Y5"/>
<dbReference type="EC" id="3.5.1.1" evidence="1"/>
<reference evidence="5 6" key="1">
    <citation type="submission" date="2013-07" db="EMBL/GenBank/DDBJ databases">
        <title>The Genome Sequence of Cryptococcus heveanensis BCC8398.</title>
        <authorList>
            <consortium name="The Broad Institute Genome Sequencing Platform"/>
            <person name="Cuomo C."/>
            <person name="Litvintseva A."/>
            <person name="Chen Y."/>
            <person name="Heitman J."/>
            <person name="Sun S."/>
            <person name="Springer D."/>
            <person name="Dromer F."/>
            <person name="Young S.K."/>
            <person name="Zeng Q."/>
            <person name="Gargeya S."/>
            <person name="Fitzgerald M."/>
            <person name="Abouelleil A."/>
            <person name="Alvarado L."/>
            <person name="Berlin A.M."/>
            <person name="Chapman S.B."/>
            <person name="Dewar J."/>
            <person name="Goldberg J."/>
            <person name="Griggs A."/>
            <person name="Gujja S."/>
            <person name="Hansen M."/>
            <person name="Howarth C."/>
            <person name="Imamovic A."/>
            <person name="Larimer J."/>
            <person name="McCowan C."/>
            <person name="Murphy C."/>
            <person name="Pearson M."/>
            <person name="Priest M."/>
            <person name="Roberts A."/>
            <person name="Saif S."/>
            <person name="Shea T."/>
            <person name="Sykes S."/>
            <person name="Wortman J."/>
            <person name="Nusbaum C."/>
            <person name="Birren B."/>
        </authorList>
    </citation>
    <scope>NUCLEOTIDE SEQUENCE [LARGE SCALE GENOMIC DNA]</scope>
    <source>
        <strain evidence="5 6">BCC8398</strain>
    </source>
</reference>
<dbReference type="PROSITE" id="PS51732">
    <property type="entry name" value="ASN_GLN_ASE_3"/>
    <property type="match status" value="1"/>
</dbReference>
<dbReference type="InterPro" id="IPR040919">
    <property type="entry name" value="Asparaginase_C"/>
</dbReference>
<evidence type="ECO:0000313" key="6">
    <source>
        <dbReference type="Proteomes" id="UP000092666"/>
    </source>
</evidence>
<name>A0A1B9H0Y5_9TREE</name>
<dbReference type="Pfam" id="PF17763">
    <property type="entry name" value="Asparaginase_C"/>
    <property type="match status" value="1"/>
</dbReference>
<dbReference type="SMART" id="SM00870">
    <property type="entry name" value="Asparaginase"/>
    <property type="match status" value="1"/>
</dbReference>
<dbReference type="InterPro" id="IPR006034">
    <property type="entry name" value="Asparaginase/glutaminase-like"/>
</dbReference>
<dbReference type="Gene3D" id="3.40.50.1170">
    <property type="entry name" value="L-asparaginase, N-terminal domain"/>
    <property type="match status" value="1"/>
</dbReference>
<proteinExistence type="predicted"/>
<dbReference type="PIRSF" id="PIRSF001220">
    <property type="entry name" value="L-ASNase_gatD"/>
    <property type="match status" value="1"/>
</dbReference>
<dbReference type="OrthoDB" id="542841at2759"/>
<gene>
    <name evidence="5" type="ORF">I316_01541</name>
</gene>
<dbReference type="InterPro" id="IPR036152">
    <property type="entry name" value="Asp/glu_Ase-like_sf"/>
</dbReference>
<feature type="domain" description="L-asparaginase N-terminal" evidence="3">
    <location>
        <begin position="45"/>
        <end position="180"/>
    </location>
</feature>
<dbReference type="PIRSF" id="PIRSF500176">
    <property type="entry name" value="L_ASNase"/>
    <property type="match status" value="1"/>
</dbReference>
<reference evidence="6" key="2">
    <citation type="submission" date="2013-12" db="EMBL/GenBank/DDBJ databases">
        <title>Evolution of pathogenesis and genome organization in the Tremellales.</title>
        <authorList>
            <person name="Cuomo C."/>
            <person name="Litvintseva A."/>
            <person name="Heitman J."/>
            <person name="Chen Y."/>
            <person name="Sun S."/>
            <person name="Springer D."/>
            <person name="Dromer F."/>
            <person name="Young S."/>
            <person name="Zeng Q."/>
            <person name="Chapman S."/>
            <person name="Gujja S."/>
            <person name="Saif S."/>
            <person name="Birren B."/>
        </authorList>
    </citation>
    <scope>NUCLEOTIDE SEQUENCE [LARGE SCALE GENOMIC DNA]</scope>
    <source>
        <strain evidence="6">BCC8398</strain>
    </source>
</reference>
<evidence type="ECO:0000313" key="5">
    <source>
        <dbReference type="EMBL" id="OCF36943.1"/>
    </source>
</evidence>
<evidence type="ECO:0000256" key="1">
    <source>
        <dbReference type="ARBA" id="ARBA00012920"/>
    </source>
</evidence>
<dbReference type="GO" id="GO:0009066">
    <property type="term" value="P:aspartate family amino acid metabolic process"/>
    <property type="evidence" value="ECO:0007669"/>
    <property type="project" value="UniProtKB-ARBA"/>
</dbReference>
<dbReference type="GO" id="GO:0004067">
    <property type="term" value="F:asparaginase activity"/>
    <property type="evidence" value="ECO:0007669"/>
    <property type="project" value="UniProtKB-UniRule"/>
</dbReference>
<sequence>MLDISGNSNIDDIAYGGGSEITAQEFIERHVPEVLKIAQVLIVPDVPMTAWIRIAQHFNEYSRRCDDIVGAVLIRATNSLEEVAFGLDVIIQGSKPFILSGAMRPALSLSSDGPLNLYNAIATAISPLSRDRGAMVVFGGKIVSAYYVAKTNANSVDTFKSFEQGNLGIMLGGRPMFYFEPAQPMGKRWFDVKAVKEDELPKVLILYSHIDQDASLIEAAVRSGAKGIVIAGGGIGVLAKQPRQIAELVATAGTPVVVAARPFTGVSVPVLLEDLLIHSERLNALQARIQLQLALATGVQAHKDIREMFEGLFHEHIFKGNWGTAQRRETDDDGGAHQDKAGDYPDKERVIEGDDQEKGEKGRTMKT</sequence>
<protein>
    <recommendedName>
        <fullName evidence="1">asparaginase</fullName>
        <ecNumber evidence="1">3.5.1.1</ecNumber>
    </recommendedName>
</protein>
<feature type="domain" description="Asparaginase/glutaminase C-terminal" evidence="4">
    <location>
        <begin position="202"/>
        <end position="309"/>
    </location>
</feature>
<dbReference type="SUPFAM" id="SSF53774">
    <property type="entry name" value="Glutaminase/Asparaginase"/>
    <property type="match status" value="1"/>
</dbReference>
<accession>A0A1B9H0Y5</accession>
<dbReference type="InterPro" id="IPR027473">
    <property type="entry name" value="L-asparaginase_C"/>
</dbReference>
<evidence type="ECO:0000259" key="4">
    <source>
        <dbReference type="Pfam" id="PF17763"/>
    </source>
</evidence>
<dbReference type="PANTHER" id="PTHR11707:SF28">
    <property type="entry name" value="60 KDA LYSOPHOSPHOLIPASE"/>
    <property type="match status" value="1"/>
</dbReference>